<feature type="region of interest" description="Disordered" evidence="1">
    <location>
        <begin position="57"/>
        <end position="109"/>
    </location>
</feature>
<dbReference type="OrthoDB" id="4469055at2"/>
<accession>A0A498QJS7</accession>
<dbReference type="Proteomes" id="UP000273307">
    <property type="component" value="Unassembled WGS sequence"/>
</dbReference>
<dbReference type="AlphaFoldDB" id="A0A498QJS7"/>
<evidence type="ECO:0000256" key="1">
    <source>
        <dbReference type="SAM" id="MobiDB-lite"/>
    </source>
</evidence>
<organism evidence="2 3">
    <name type="scientific">Mycobacterium attenuatum</name>
    <dbReference type="NCBI Taxonomy" id="2341086"/>
    <lineage>
        <taxon>Bacteria</taxon>
        <taxon>Bacillati</taxon>
        <taxon>Actinomycetota</taxon>
        <taxon>Actinomycetes</taxon>
        <taxon>Mycobacteriales</taxon>
        <taxon>Mycobacteriaceae</taxon>
        <taxon>Mycobacterium</taxon>
    </lineage>
</organism>
<evidence type="ECO:0000313" key="2">
    <source>
        <dbReference type="EMBL" id="VBA43860.1"/>
    </source>
</evidence>
<dbReference type="RefSeq" id="WP_122498665.1">
    <property type="nucleotide sequence ID" value="NZ_UPHP01000142.1"/>
</dbReference>
<evidence type="ECO:0000313" key="3">
    <source>
        <dbReference type="Proteomes" id="UP000273307"/>
    </source>
</evidence>
<gene>
    <name evidence="2" type="ORF">LAUMK136_05333</name>
</gene>
<dbReference type="GO" id="GO:0004803">
    <property type="term" value="F:transposase activity"/>
    <property type="evidence" value="ECO:0007669"/>
    <property type="project" value="InterPro"/>
</dbReference>
<dbReference type="GO" id="GO:0006313">
    <property type="term" value="P:DNA transposition"/>
    <property type="evidence" value="ECO:0007669"/>
    <property type="project" value="InterPro"/>
</dbReference>
<keyword evidence="3" id="KW-1185">Reference proteome</keyword>
<dbReference type="EMBL" id="UPHP01000142">
    <property type="protein sequence ID" value="VBA43860.1"/>
    <property type="molecule type" value="Genomic_DNA"/>
</dbReference>
<dbReference type="SUPFAM" id="SSF46689">
    <property type="entry name" value="Homeodomain-like"/>
    <property type="match status" value="1"/>
</dbReference>
<name>A0A498QJS7_9MYCO</name>
<sequence>MPRQYSSSVRRQIVARLRSGEPVAAVAVETGVCQATPFRWKRQALIDAGVIEGMLAGRERRSGRDVAKPDLPGAKSLQRSGNQLRPVGHAQHSGGPPAATKQVRSSAISRSSTLIWYTAM</sequence>
<feature type="compositionally biased region" description="Basic and acidic residues" evidence="1">
    <location>
        <begin position="57"/>
        <end position="68"/>
    </location>
</feature>
<dbReference type="GO" id="GO:0003677">
    <property type="term" value="F:DNA binding"/>
    <property type="evidence" value="ECO:0007669"/>
    <property type="project" value="InterPro"/>
</dbReference>
<dbReference type="InterPro" id="IPR009057">
    <property type="entry name" value="Homeodomain-like_sf"/>
</dbReference>
<proteinExistence type="predicted"/>
<protein>
    <submittedName>
        <fullName evidence="2">Uncharacterized protein</fullName>
    </submittedName>
</protein>
<reference evidence="2 3" key="1">
    <citation type="submission" date="2018-09" db="EMBL/GenBank/DDBJ databases">
        <authorList>
            <person name="Tagini F."/>
        </authorList>
    </citation>
    <scope>NUCLEOTIDE SEQUENCE [LARGE SCALE GENOMIC DNA]</scope>
    <source>
        <strain evidence="2 3">MK136</strain>
    </source>
</reference>